<evidence type="ECO:0000256" key="1">
    <source>
        <dbReference type="SAM" id="MobiDB-lite"/>
    </source>
</evidence>
<reference evidence="3" key="1">
    <citation type="submission" date="2014-02" db="EMBL/GenBank/DDBJ databases">
        <authorList>
            <person name="Genoscope - CEA"/>
        </authorList>
    </citation>
    <scope>NUCLEOTIDE SEQUENCE</scope>
    <source>
        <strain evidence="3">LS3</strain>
    </source>
</reference>
<feature type="region of interest" description="Disordered" evidence="1">
    <location>
        <begin position="427"/>
        <end position="452"/>
    </location>
</feature>
<dbReference type="Pfam" id="PF11223">
    <property type="entry name" value="DUF3020"/>
    <property type="match status" value="1"/>
</dbReference>
<evidence type="ECO:0000313" key="3">
    <source>
        <dbReference type="EMBL" id="CDP36420.1"/>
    </source>
</evidence>
<dbReference type="InterPro" id="IPR021386">
    <property type="entry name" value="SPP41_DUF3020"/>
</dbReference>
<gene>
    <name evidence="3" type="ORF">GNLVRS02_ARAD1B12584g</name>
</gene>
<reference evidence="3" key="2">
    <citation type="submission" date="2014-06" db="EMBL/GenBank/DDBJ databases">
        <title>The complete genome of Blastobotrys (Arxula) adeninivorans LS3 - a yeast of biotechnological interest.</title>
        <authorList>
            <person name="Kunze G."/>
            <person name="Gaillardin C."/>
            <person name="Czernicka M."/>
            <person name="Durrens P."/>
            <person name="Martin T."/>
            <person name="Boer E."/>
            <person name="Gabaldon T."/>
            <person name="Cruz J."/>
            <person name="Talla E."/>
            <person name="Marck C."/>
            <person name="Goffeau A."/>
            <person name="Barbe V."/>
            <person name="Baret P."/>
            <person name="Baronian K."/>
            <person name="Beier S."/>
            <person name="Bleykasten C."/>
            <person name="Bode R."/>
            <person name="Casaregola S."/>
            <person name="Despons L."/>
            <person name="Fairhead C."/>
            <person name="Giersberg M."/>
            <person name="Gierski P."/>
            <person name="Hahnel U."/>
            <person name="Hartmann A."/>
            <person name="Jankowska D."/>
            <person name="Jubin C."/>
            <person name="Jung P."/>
            <person name="Lafontaine I."/>
            <person name="Leh-Louis V."/>
            <person name="Lemaire M."/>
            <person name="Marcet-Houben M."/>
            <person name="Mascher M."/>
            <person name="Morel G."/>
            <person name="Richard G.-F."/>
            <person name="Riechen J."/>
            <person name="Sacerdot C."/>
            <person name="Sarkar A."/>
            <person name="Savel G."/>
            <person name="Schacherer J."/>
            <person name="Sherman D."/>
            <person name="Straub M.-L."/>
            <person name="Stein N."/>
            <person name="Thierry A."/>
            <person name="Trautwein-Schult A."/>
            <person name="Westhof E."/>
            <person name="Worch S."/>
            <person name="Dujon B."/>
            <person name="Souciet J.-L."/>
            <person name="Wincker P."/>
            <person name="Scholz U."/>
            <person name="Neuveglise N."/>
        </authorList>
    </citation>
    <scope>NUCLEOTIDE SEQUENCE</scope>
    <source>
        <strain evidence="3">LS3</strain>
    </source>
</reference>
<sequence>MADHGPDEQALMAQLSAAIAATESHPNDGRTGGDDTAMVDPSLLGEEGPEFDHTDHHDHHQQHHDDSQGQDSADLSNIEAVLASLLTAGVPQEDESRATSHEGSPAPSRTHGHGDTDMDSGLSIAETLAITRSNMQRARDQNKDKIDPMLNRKHMFQSSHYSAKVHYHQRPRTQVSSTPVNHTTTKFHVYTPDRAPGKVKRSQAQTTFRRKSRAPTANGESGDANDTMESLQTLFQALQQESGDNSGSSSQQQVVTKDSSNVNSGEADESMLAALLLARQMFADEEATKGPDDKEDSGKSGMDEPDSELSADAIDAVQQALQALGKSLDEETRTKDTNRVIAQAKRIRSAMLSPEKREKIRLDNRTRKQKWRGQNNSRNKDNDLRVRVNRRANILFGPEPSEQKSQWIDTEYHKRRQRRMAKEMGTYRTDPQPRTLPARMDQPPMENGSDDDGSDMVRAMFESLKNSDTDLTEAINTLSKDATLLRSLNEVFGAEQPSTSAAMTSTASASGDDSRPAKRIRSEPQDSEVYIKQEPDAPPSEIKWTSEFTSALAAAFSPPKYMAYGRPSFDTSSSLPSRMNGSPGFDSRVNALGFPPIVNAMALRRL</sequence>
<dbReference type="EMBL" id="HG937692">
    <property type="protein sequence ID" value="CDP36420.1"/>
    <property type="molecule type" value="Genomic_DNA"/>
</dbReference>
<proteinExistence type="predicted"/>
<feature type="compositionally biased region" description="Basic and acidic residues" evidence="1">
    <location>
        <begin position="354"/>
        <end position="366"/>
    </location>
</feature>
<feature type="compositionally biased region" description="Polar residues" evidence="1">
    <location>
        <begin position="172"/>
        <end position="186"/>
    </location>
</feature>
<name>A0A060T5L3_BLAAD</name>
<dbReference type="AlphaFoldDB" id="A0A060T5L3"/>
<organism evidence="3">
    <name type="scientific">Blastobotrys adeninivorans</name>
    <name type="common">Yeast</name>
    <name type="synonym">Arxula adeninivorans</name>
    <dbReference type="NCBI Taxonomy" id="409370"/>
    <lineage>
        <taxon>Eukaryota</taxon>
        <taxon>Fungi</taxon>
        <taxon>Dikarya</taxon>
        <taxon>Ascomycota</taxon>
        <taxon>Saccharomycotina</taxon>
        <taxon>Dipodascomycetes</taxon>
        <taxon>Dipodascales</taxon>
        <taxon>Trichomonascaceae</taxon>
        <taxon>Blastobotrys</taxon>
    </lineage>
</organism>
<feature type="region of interest" description="Disordered" evidence="1">
    <location>
        <begin position="1"/>
        <end position="72"/>
    </location>
</feature>
<feature type="domain" description="DUF3020" evidence="2">
    <location>
        <begin position="364"/>
        <end position="412"/>
    </location>
</feature>
<feature type="compositionally biased region" description="Low complexity" evidence="1">
    <location>
        <begin position="240"/>
        <end position="253"/>
    </location>
</feature>
<feature type="region of interest" description="Disordered" evidence="1">
    <location>
        <begin position="91"/>
        <end position="120"/>
    </location>
</feature>
<feature type="region of interest" description="Disordered" evidence="1">
    <location>
        <begin position="495"/>
        <end position="527"/>
    </location>
</feature>
<feature type="compositionally biased region" description="Basic and acidic residues" evidence="1">
    <location>
        <begin position="512"/>
        <end position="527"/>
    </location>
</feature>
<feature type="compositionally biased region" description="Basic and acidic residues" evidence="1">
    <location>
        <begin position="50"/>
        <end position="67"/>
    </location>
</feature>
<accession>A0A060T5L3</accession>
<feature type="region of interest" description="Disordered" evidence="1">
    <location>
        <begin position="347"/>
        <end position="383"/>
    </location>
</feature>
<feature type="compositionally biased region" description="Low complexity" evidence="1">
    <location>
        <begin position="498"/>
        <end position="510"/>
    </location>
</feature>
<feature type="region of interest" description="Disordered" evidence="1">
    <location>
        <begin position="283"/>
        <end position="307"/>
    </location>
</feature>
<feature type="region of interest" description="Disordered" evidence="1">
    <location>
        <begin position="160"/>
        <end position="226"/>
    </location>
</feature>
<feature type="compositionally biased region" description="Low complexity" evidence="1">
    <location>
        <begin position="9"/>
        <end position="21"/>
    </location>
</feature>
<protein>
    <submittedName>
        <fullName evidence="3">ARAD1B12584p</fullName>
    </submittedName>
</protein>
<feature type="compositionally biased region" description="Polar residues" evidence="1">
    <location>
        <begin position="254"/>
        <end position="264"/>
    </location>
</feature>
<feature type="region of interest" description="Disordered" evidence="1">
    <location>
        <begin position="240"/>
        <end position="265"/>
    </location>
</feature>
<feature type="compositionally biased region" description="Basic and acidic residues" evidence="1">
    <location>
        <begin position="286"/>
        <end position="302"/>
    </location>
</feature>
<evidence type="ECO:0000259" key="2">
    <source>
        <dbReference type="Pfam" id="PF11223"/>
    </source>
</evidence>